<accession>A0A1I2PMP6</accession>
<organism evidence="3 4">
    <name type="scientific">Halobacillus alkaliphilus</name>
    <dbReference type="NCBI Taxonomy" id="396056"/>
    <lineage>
        <taxon>Bacteria</taxon>
        <taxon>Bacillati</taxon>
        <taxon>Bacillota</taxon>
        <taxon>Bacilli</taxon>
        <taxon>Bacillales</taxon>
        <taxon>Bacillaceae</taxon>
        <taxon>Halobacillus</taxon>
    </lineage>
</organism>
<evidence type="ECO:0000313" key="3">
    <source>
        <dbReference type="EMBL" id="SFG14691.1"/>
    </source>
</evidence>
<dbReference type="PRINTS" id="PR00081">
    <property type="entry name" value="GDHRDH"/>
</dbReference>
<dbReference type="Gene3D" id="3.40.50.720">
    <property type="entry name" value="NAD(P)-binding Rossmann-like Domain"/>
    <property type="match status" value="1"/>
</dbReference>
<dbReference type="InterPro" id="IPR036291">
    <property type="entry name" value="NAD(P)-bd_dom_sf"/>
</dbReference>
<evidence type="ECO:0000313" key="4">
    <source>
        <dbReference type="Proteomes" id="UP000198897"/>
    </source>
</evidence>
<dbReference type="AlphaFoldDB" id="A0A1I2PMP6"/>
<dbReference type="Proteomes" id="UP000198897">
    <property type="component" value="Unassembled WGS sequence"/>
</dbReference>
<dbReference type="PANTHER" id="PTHR48107:SF16">
    <property type="entry name" value="NADPH-DEPENDENT ALDEHYDE REDUCTASE 1, CHLOROPLASTIC"/>
    <property type="match status" value="1"/>
</dbReference>
<dbReference type="OrthoDB" id="9803333at2"/>
<dbReference type="NCBIfam" id="NF005214">
    <property type="entry name" value="PRK06701.1"/>
    <property type="match status" value="1"/>
</dbReference>
<comment type="similarity">
    <text evidence="1">Belongs to the short-chain dehydrogenases/reductases (SDR) family.</text>
</comment>
<dbReference type="InterPro" id="IPR020904">
    <property type="entry name" value="Sc_DH/Rdtase_CS"/>
</dbReference>
<dbReference type="FunFam" id="3.40.50.720:FF:000084">
    <property type="entry name" value="Short-chain dehydrogenase reductase"/>
    <property type="match status" value="1"/>
</dbReference>
<dbReference type="PANTHER" id="PTHR48107">
    <property type="entry name" value="NADPH-DEPENDENT ALDEHYDE REDUCTASE-LIKE PROTEIN, CHLOROPLASTIC-RELATED"/>
    <property type="match status" value="1"/>
</dbReference>
<dbReference type="PRINTS" id="PR00080">
    <property type="entry name" value="SDRFAMILY"/>
</dbReference>
<name>A0A1I2PMP6_9BACI</name>
<dbReference type="InterPro" id="IPR002347">
    <property type="entry name" value="SDR_fam"/>
</dbReference>
<sequence>MNQQKKEIQPKQHQNRQPGFEYEMTPLPEYIDEHYQGSGKLQGKIAVITGGDSGIGRAVSLHFAREGADIAVLYFDEHKDAEDTKRLIEQEGHTCLLISGDIADPYFCTDAVKQIKRKFSQVDVLVNNAAVQYPQTSLLDISNEQLERTFRVNIFSFFYMTKAILPHMKKGSSIINTSSITAYAGNEQLIDYTSTKGAITSFTRALAKSLVGQKIRVNGVAPGPIWTPLIPASFDRKQVAEFGSDNPMERPGQPKEAAPAYVYLASQDASFVTGQMLHVNGGVIVNG</sequence>
<dbReference type="SUPFAM" id="SSF51735">
    <property type="entry name" value="NAD(P)-binding Rossmann-fold domains"/>
    <property type="match status" value="1"/>
</dbReference>
<keyword evidence="4" id="KW-1185">Reference proteome</keyword>
<dbReference type="RefSeq" id="WP_089752478.1">
    <property type="nucleotide sequence ID" value="NZ_FOOG01000025.1"/>
</dbReference>
<reference evidence="4" key="1">
    <citation type="submission" date="2016-10" db="EMBL/GenBank/DDBJ databases">
        <authorList>
            <person name="Varghese N."/>
            <person name="Submissions S."/>
        </authorList>
    </citation>
    <scope>NUCLEOTIDE SEQUENCE [LARGE SCALE GENOMIC DNA]</scope>
    <source>
        <strain evidence="4">FP5</strain>
    </source>
</reference>
<evidence type="ECO:0000256" key="1">
    <source>
        <dbReference type="ARBA" id="ARBA00006484"/>
    </source>
</evidence>
<keyword evidence="2" id="KW-0560">Oxidoreductase</keyword>
<proteinExistence type="inferred from homology"/>
<dbReference type="PROSITE" id="PS00061">
    <property type="entry name" value="ADH_SHORT"/>
    <property type="match status" value="1"/>
</dbReference>
<dbReference type="EMBL" id="FOOG01000025">
    <property type="protein sequence ID" value="SFG14691.1"/>
    <property type="molecule type" value="Genomic_DNA"/>
</dbReference>
<protein>
    <submittedName>
        <fullName evidence="3">NAD(P)-dependent dehydrogenase, short-chain alcohol dehydrogenase family</fullName>
    </submittedName>
</protein>
<evidence type="ECO:0000256" key="2">
    <source>
        <dbReference type="ARBA" id="ARBA00023002"/>
    </source>
</evidence>
<dbReference type="Pfam" id="PF13561">
    <property type="entry name" value="adh_short_C2"/>
    <property type="match status" value="1"/>
</dbReference>
<dbReference type="GO" id="GO:0008206">
    <property type="term" value="P:bile acid metabolic process"/>
    <property type="evidence" value="ECO:0007669"/>
    <property type="project" value="UniProtKB-ARBA"/>
</dbReference>
<dbReference type="CDD" id="cd05355">
    <property type="entry name" value="SDR_c1"/>
    <property type="match status" value="1"/>
</dbReference>
<gene>
    <name evidence="3" type="ORF">SAMN05216353_12510</name>
</gene>
<dbReference type="GO" id="GO:0016614">
    <property type="term" value="F:oxidoreductase activity, acting on CH-OH group of donors"/>
    <property type="evidence" value="ECO:0007669"/>
    <property type="project" value="UniProtKB-ARBA"/>
</dbReference>